<dbReference type="RefSeq" id="WP_267795667.1">
    <property type="nucleotide sequence ID" value="NZ_JANIGP010000002.1"/>
</dbReference>
<name>A0ABT3YPN6_9PSED</name>
<evidence type="ECO:0000313" key="2">
    <source>
        <dbReference type="Proteomes" id="UP001207830"/>
    </source>
</evidence>
<sequence length="181" mass="19219">MSYSLLYEFRDTDGNGTAEAVISRYNNGDAVNSLPDIVVTAYATIANGKYDTVSGVDDVEGDGDTDEDDDSYYTLAGDLASAIVGLSTVGAGRLYSCMLISFADNASGGKLADVNIGLFNVANSDLTRPDSVVTVTGYDKGLYKKVMGSTDADGDNDIDLDDEFIFRKIAGSFASMRDFKI</sequence>
<evidence type="ECO:0000313" key="1">
    <source>
        <dbReference type="EMBL" id="MCY0107464.1"/>
    </source>
</evidence>
<protein>
    <submittedName>
        <fullName evidence="1">Uncharacterized protein</fullName>
    </submittedName>
</protein>
<proteinExistence type="predicted"/>
<gene>
    <name evidence="1" type="ORF">NQF78_04020</name>
</gene>
<organism evidence="1 2">
    <name type="scientific">Pseudomonas monsensis</name>
    <dbReference type="NCBI Taxonomy" id="2745509"/>
    <lineage>
        <taxon>Bacteria</taxon>
        <taxon>Pseudomonadati</taxon>
        <taxon>Pseudomonadota</taxon>
        <taxon>Gammaproteobacteria</taxon>
        <taxon>Pseudomonadales</taxon>
        <taxon>Pseudomonadaceae</taxon>
        <taxon>Pseudomonas</taxon>
    </lineage>
</organism>
<keyword evidence="2" id="KW-1185">Reference proteome</keyword>
<reference evidence="1 2" key="1">
    <citation type="submission" date="2022-07" db="EMBL/GenBank/DDBJ databases">
        <title>Characterization of plant growth promoting rhizobacteria (PGPR) for use as bioinoculants in agriculture.</title>
        <authorList>
            <person name="Hassen A.I."/>
            <person name="Pierneef R."/>
        </authorList>
    </citation>
    <scope>NUCLEOTIDE SEQUENCE [LARGE SCALE GENOMIC DNA]</scope>
    <source>
        <strain evidence="1 2">SARCC-3054</strain>
    </source>
</reference>
<accession>A0ABT3YPN6</accession>
<dbReference type="Proteomes" id="UP001207830">
    <property type="component" value="Unassembled WGS sequence"/>
</dbReference>
<comment type="caution">
    <text evidence="1">The sequence shown here is derived from an EMBL/GenBank/DDBJ whole genome shotgun (WGS) entry which is preliminary data.</text>
</comment>
<dbReference type="EMBL" id="JANIGP010000002">
    <property type="protein sequence ID" value="MCY0107464.1"/>
    <property type="molecule type" value="Genomic_DNA"/>
</dbReference>